<dbReference type="Pfam" id="PF02163">
    <property type="entry name" value="Peptidase_M50"/>
    <property type="match status" value="1"/>
</dbReference>
<dbReference type="SMART" id="SM00228">
    <property type="entry name" value="PDZ"/>
    <property type="match status" value="1"/>
</dbReference>
<dbReference type="GO" id="GO:0016020">
    <property type="term" value="C:membrane"/>
    <property type="evidence" value="ECO:0007669"/>
    <property type="project" value="UniProtKB-SubCell"/>
</dbReference>
<accession>A0A9D1YCE7</accession>
<comment type="similarity">
    <text evidence="3">Belongs to the peptidase M50B family.</text>
</comment>
<feature type="transmembrane region" description="Helical" evidence="11">
    <location>
        <begin position="326"/>
        <end position="344"/>
    </location>
</feature>
<comment type="caution">
    <text evidence="13">The sequence shown here is derived from an EMBL/GenBank/DDBJ whole genome shotgun (WGS) entry which is preliminary data.</text>
</comment>
<feature type="transmembrane region" description="Helical" evidence="11">
    <location>
        <begin position="6"/>
        <end position="29"/>
    </location>
</feature>
<dbReference type="InterPro" id="IPR004387">
    <property type="entry name" value="Pept_M50_Zn"/>
</dbReference>
<reference evidence="13" key="2">
    <citation type="submission" date="2021-04" db="EMBL/GenBank/DDBJ databases">
        <authorList>
            <person name="Gilroy R."/>
        </authorList>
    </citation>
    <scope>NUCLEOTIDE SEQUENCE</scope>
    <source>
        <strain evidence="13">1282</strain>
    </source>
</reference>
<keyword evidence="8 11" id="KW-1133">Transmembrane helix</keyword>
<dbReference type="InterPro" id="IPR008915">
    <property type="entry name" value="Peptidase_M50"/>
</dbReference>
<evidence type="ECO:0000256" key="9">
    <source>
        <dbReference type="ARBA" id="ARBA00023049"/>
    </source>
</evidence>
<dbReference type="GO" id="GO:0006508">
    <property type="term" value="P:proteolysis"/>
    <property type="evidence" value="ECO:0007669"/>
    <property type="project" value="UniProtKB-KW"/>
</dbReference>
<evidence type="ECO:0000256" key="1">
    <source>
        <dbReference type="ARBA" id="ARBA00001947"/>
    </source>
</evidence>
<dbReference type="CDD" id="cd06163">
    <property type="entry name" value="S2P-M50_PDZ_RseP-like"/>
    <property type="match status" value="1"/>
</dbReference>
<feature type="transmembrane region" description="Helical" evidence="11">
    <location>
        <begin position="93"/>
        <end position="115"/>
    </location>
</feature>
<evidence type="ECO:0000256" key="6">
    <source>
        <dbReference type="ARBA" id="ARBA00022801"/>
    </source>
</evidence>
<dbReference type="GO" id="GO:0004222">
    <property type="term" value="F:metalloendopeptidase activity"/>
    <property type="evidence" value="ECO:0007669"/>
    <property type="project" value="InterPro"/>
</dbReference>
<dbReference type="PANTHER" id="PTHR42837:SF2">
    <property type="entry name" value="MEMBRANE METALLOPROTEASE ARASP2, CHLOROPLASTIC-RELATED"/>
    <property type="match status" value="1"/>
</dbReference>
<comment type="subcellular location">
    <subcellularLocation>
        <location evidence="2">Membrane</location>
        <topology evidence="2">Multi-pass membrane protein</topology>
    </subcellularLocation>
</comment>
<protein>
    <submittedName>
        <fullName evidence="13">M50 family metallopeptidase</fullName>
    </submittedName>
</protein>
<evidence type="ECO:0000313" key="14">
    <source>
        <dbReference type="Proteomes" id="UP000823915"/>
    </source>
</evidence>
<dbReference type="SUPFAM" id="SSF50156">
    <property type="entry name" value="PDZ domain-like"/>
    <property type="match status" value="1"/>
</dbReference>
<organism evidence="13 14">
    <name type="scientific">Candidatus Acutalibacter pullistercoris</name>
    <dbReference type="NCBI Taxonomy" id="2838418"/>
    <lineage>
        <taxon>Bacteria</taxon>
        <taxon>Bacillati</taxon>
        <taxon>Bacillota</taxon>
        <taxon>Clostridia</taxon>
        <taxon>Eubacteriales</taxon>
        <taxon>Acutalibacteraceae</taxon>
        <taxon>Acutalibacter</taxon>
    </lineage>
</organism>
<keyword evidence="9" id="KW-0482">Metalloprotease</keyword>
<name>A0A9D1YCE7_9FIRM</name>
<reference evidence="13" key="1">
    <citation type="journal article" date="2021" name="PeerJ">
        <title>Extensive microbial diversity within the chicken gut microbiome revealed by metagenomics and culture.</title>
        <authorList>
            <person name="Gilroy R."/>
            <person name="Ravi A."/>
            <person name="Getino M."/>
            <person name="Pursley I."/>
            <person name="Horton D.L."/>
            <person name="Alikhan N.F."/>
            <person name="Baker D."/>
            <person name="Gharbi K."/>
            <person name="Hall N."/>
            <person name="Watson M."/>
            <person name="Adriaenssens E.M."/>
            <person name="Foster-Nyarko E."/>
            <person name="Jarju S."/>
            <person name="Secka A."/>
            <person name="Antonio M."/>
            <person name="Oren A."/>
            <person name="Chaudhuri R.R."/>
            <person name="La Ragione R."/>
            <person name="Hildebrand F."/>
            <person name="Pallen M.J."/>
        </authorList>
    </citation>
    <scope>NUCLEOTIDE SEQUENCE</scope>
    <source>
        <strain evidence="13">1282</strain>
    </source>
</reference>
<evidence type="ECO:0000256" key="8">
    <source>
        <dbReference type="ARBA" id="ARBA00022989"/>
    </source>
</evidence>
<comment type="cofactor">
    <cofactor evidence="1">
        <name>Zn(2+)</name>
        <dbReference type="ChEBI" id="CHEBI:29105"/>
    </cofactor>
</comment>
<feature type="transmembrane region" description="Helical" evidence="11">
    <location>
        <begin position="275"/>
        <end position="296"/>
    </location>
</feature>
<keyword evidence="5 11" id="KW-0812">Transmembrane</keyword>
<dbReference type="Proteomes" id="UP000823915">
    <property type="component" value="Unassembled WGS sequence"/>
</dbReference>
<evidence type="ECO:0000256" key="11">
    <source>
        <dbReference type="SAM" id="Phobius"/>
    </source>
</evidence>
<gene>
    <name evidence="13" type="ORF">H9838_03005</name>
</gene>
<evidence type="ECO:0000256" key="3">
    <source>
        <dbReference type="ARBA" id="ARBA00007931"/>
    </source>
</evidence>
<evidence type="ECO:0000256" key="4">
    <source>
        <dbReference type="ARBA" id="ARBA00022670"/>
    </source>
</evidence>
<proteinExistence type="inferred from homology"/>
<dbReference type="AlphaFoldDB" id="A0A9D1YCE7"/>
<feature type="domain" description="PDZ" evidence="12">
    <location>
        <begin position="104"/>
        <end position="180"/>
    </location>
</feature>
<sequence>MLVPAALAVIAVLLFGFVIFFHELGHFLLAKAMGVKVNEFSLGMGPKLWGFARRDTQYSLRLLPIGGYCAMEGEEEDSGNQGSFSGKPVWKRILVVVAGGLFNVVLGFVLMVIVLSQQEVFATTTISQFAEGSALEQAGAQVGDTIKEIDGYAVLSERDLTFALALADPEAVSMEVERQGRRVDLGTFPLHTQTLEDGSQMVTLDFYVQPEEVTVLSVLRRGVTDTLSMARMVWETLSGMVTGRFGLNDLAGPIGTAQAITQAASAGLSQSFGQAVLNILTIMVMLTVNLGIVNLLPLPALDGGRLLFLVWEGITRRPVPQKYEGYVHAAGFVLLLGLMVVVAFNDIARLVTG</sequence>
<evidence type="ECO:0000256" key="2">
    <source>
        <dbReference type="ARBA" id="ARBA00004141"/>
    </source>
</evidence>
<evidence type="ECO:0000259" key="12">
    <source>
        <dbReference type="SMART" id="SM00228"/>
    </source>
</evidence>
<dbReference type="EMBL" id="DXDU01000049">
    <property type="protein sequence ID" value="HIY26122.1"/>
    <property type="molecule type" value="Genomic_DNA"/>
</dbReference>
<dbReference type="InterPro" id="IPR036034">
    <property type="entry name" value="PDZ_sf"/>
</dbReference>
<dbReference type="Gene3D" id="2.30.42.10">
    <property type="match status" value="1"/>
</dbReference>
<dbReference type="InterPro" id="IPR001478">
    <property type="entry name" value="PDZ"/>
</dbReference>
<evidence type="ECO:0000256" key="5">
    <source>
        <dbReference type="ARBA" id="ARBA00022692"/>
    </source>
</evidence>
<keyword evidence="7" id="KW-0862">Zinc</keyword>
<evidence type="ECO:0000256" key="7">
    <source>
        <dbReference type="ARBA" id="ARBA00022833"/>
    </source>
</evidence>
<keyword evidence="4" id="KW-0645">Protease</keyword>
<keyword evidence="6" id="KW-0378">Hydrolase</keyword>
<keyword evidence="10 11" id="KW-0472">Membrane</keyword>
<dbReference type="PANTHER" id="PTHR42837">
    <property type="entry name" value="REGULATOR OF SIGMA-E PROTEASE RSEP"/>
    <property type="match status" value="1"/>
</dbReference>
<evidence type="ECO:0000313" key="13">
    <source>
        <dbReference type="EMBL" id="HIY26122.1"/>
    </source>
</evidence>
<evidence type="ECO:0000256" key="10">
    <source>
        <dbReference type="ARBA" id="ARBA00023136"/>
    </source>
</evidence>